<keyword evidence="2" id="KW-1185">Reference proteome</keyword>
<sequence length="109" mass="12630">MMEKLEEMFEDQVVLTQQFSITNLMNCQQKFGALVENYMLVLIRSFAEVKDNGVELDTNIQIEMAFKSLSKDFADFTIAYKLGNNQLALTQLMRELQSYKLMLNDSDLV</sequence>
<accession>A0ABR0MKV3</accession>
<organism evidence="1 2">
    <name type="scientific">Gossypium arboreum</name>
    <name type="common">Tree cotton</name>
    <name type="synonym">Gossypium nanking</name>
    <dbReference type="NCBI Taxonomy" id="29729"/>
    <lineage>
        <taxon>Eukaryota</taxon>
        <taxon>Viridiplantae</taxon>
        <taxon>Streptophyta</taxon>
        <taxon>Embryophyta</taxon>
        <taxon>Tracheophyta</taxon>
        <taxon>Spermatophyta</taxon>
        <taxon>Magnoliopsida</taxon>
        <taxon>eudicotyledons</taxon>
        <taxon>Gunneridae</taxon>
        <taxon>Pentapetalae</taxon>
        <taxon>rosids</taxon>
        <taxon>malvids</taxon>
        <taxon>Malvales</taxon>
        <taxon>Malvaceae</taxon>
        <taxon>Malvoideae</taxon>
        <taxon>Gossypium</taxon>
    </lineage>
</organism>
<evidence type="ECO:0000313" key="1">
    <source>
        <dbReference type="EMBL" id="KAK5774461.1"/>
    </source>
</evidence>
<evidence type="ECO:0000313" key="2">
    <source>
        <dbReference type="Proteomes" id="UP001358586"/>
    </source>
</evidence>
<reference evidence="1 2" key="1">
    <citation type="submission" date="2023-03" db="EMBL/GenBank/DDBJ databases">
        <title>WGS of Gossypium arboreum.</title>
        <authorList>
            <person name="Yu D."/>
        </authorList>
    </citation>
    <scope>NUCLEOTIDE SEQUENCE [LARGE SCALE GENOMIC DNA]</scope>
    <source>
        <tissue evidence="1">Leaf</tissue>
    </source>
</reference>
<comment type="caution">
    <text evidence="1">The sequence shown here is derived from an EMBL/GenBank/DDBJ whole genome shotgun (WGS) entry which is preliminary data.</text>
</comment>
<name>A0ABR0MKV3_GOSAR</name>
<protein>
    <submittedName>
        <fullName evidence="1">Uncharacterized protein</fullName>
    </submittedName>
</protein>
<proteinExistence type="predicted"/>
<dbReference type="EMBL" id="JARKNE010000012">
    <property type="protein sequence ID" value="KAK5774461.1"/>
    <property type="molecule type" value="Genomic_DNA"/>
</dbReference>
<gene>
    <name evidence="1" type="ORF">PVK06_042316</name>
</gene>
<dbReference type="Proteomes" id="UP001358586">
    <property type="component" value="Chromosome 12"/>
</dbReference>